<dbReference type="InterPro" id="IPR016185">
    <property type="entry name" value="PreATP-grasp_dom_sf"/>
</dbReference>
<dbReference type="SUPFAM" id="SSF52440">
    <property type="entry name" value="PreATP-grasp domain"/>
    <property type="match status" value="1"/>
</dbReference>
<evidence type="ECO:0000256" key="4">
    <source>
        <dbReference type="ARBA" id="ARBA00013263"/>
    </source>
</evidence>
<keyword evidence="15" id="KW-0444">Lipid biosynthesis</keyword>
<dbReference type="GO" id="GO:0006633">
    <property type="term" value="P:fatty acid biosynthetic process"/>
    <property type="evidence" value="ECO:0007669"/>
    <property type="project" value="UniProtKB-KW"/>
</dbReference>
<evidence type="ECO:0000256" key="9">
    <source>
        <dbReference type="ARBA" id="ARBA00022840"/>
    </source>
</evidence>
<dbReference type="InterPro" id="IPR005482">
    <property type="entry name" value="Biotin_COase_C"/>
</dbReference>
<evidence type="ECO:0000259" key="16">
    <source>
        <dbReference type="PROSITE" id="PS50975"/>
    </source>
</evidence>
<keyword evidence="10" id="KW-0460">Magnesium</keyword>
<keyword evidence="15" id="KW-0276">Fatty acid metabolism</keyword>
<dbReference type="PROSITE" id="PS50975">
    <property type="entry name" value="ATP_GRASP"/>
    <property type="match status" value="1"/>
</dbReference>
<organism evidence="18 19">
    <name type="scientific">Burkholderia ubonensis</name>
    <dbReference type="NCBI Taxonomy" id="101571"/>
    <lineage>
        <taxon>Bacteria</taxon>
        <taxon>Pseudomonadati</taxon>
        <taxon>Pseudomonadota</taxon>
        <taxon>Betaproteobacteria</taxon>
        <taxon>Burkholderiales</taxon>
        <taxon>Burkholderiaceae</taxon>
        <taxon>Burkholderia</taxon>
        <taxon>Burkholderia cepacia complex</taxon>
    </lineage>
</organism>
<dbReference type="Pfam" id="PF00289">
    <property type="entry name" value="Biotin_carb_N"/>
    <property type="match status" value="1"/>
</dbReference>
<dbReference type="Proteomes" id="UP000243680">
    <property type="component" value="Chromosome 2"/>
</dbReference>
<evidence type="ECO:0000256" key="7">
    <source>
        <dbReference type="ARBA" id="ARBA00022723"/>
    </source>
</evidence>
<dbReference type="GO" id="GO:2001295">
    <property type="term" value="P:malonyl-CoA biosynthetic process"/>
    <property type="evidence" value="ECO:0007669"/>
    <property type="project" value="UniProtKB-UniPathway"/>
</dbReference>
<evidence type="ECO:0000256" key="14">
    <source>
        <dbReference type="PROSITE-ProRule" id="PRU00409"/>
    </source>
</evidence>
<dbReference type="RefSeq" id="WP_059561701.1">
    <property type="nucleotide sequence ID" value="NZ_CP013422.1"/>
</dbReference>
<evidence type="ECO:0000256" key="15">
    <source>
        <dbReference type="RuleBase" id="RU365063"/>
    </source>
</evidence>
<feature type="domain" description="Biotin carboxylation" evidence="17">
    <location>
        <begin position="15"/>
        <end position="460"/>
    </location>
</feature>
<keyword evidence="11 15" id="KW-0092">Biotin</keyword>
<dbReference type="InterPro" id="IPR011764">
    <property type="entry name" value="Biotin_carboxylation_dom"/>
</dbReference>
<dbReference type="NCBIfam" id="NF006367">
    <property type="entry name" value="PRK08591.1"/>
    <property type="match status" value="1"/>
</dbReference>
<keyword evidence="15" id="KW-0443">Lipid metabolism</keyword>
<evidence type="ECO:0000256" key="10">
    <source>
        <dbReference type="ARBA" id="ARBA00022842"/>
    </source>
</evidence>
<keyword evidence="15" id="KW-0275">Fatty acid biosynthesis</keyword>
<comment type="subunit">
    <text evidence="3 15">Acetyl-CoA carboxylase is a heterohexamer of biotin carboxyl carrier protein, biotin carboxylase and the two subunits of carboxyl transferase in a 2:2 complex.</text>
</comment>
<dbReference type="Gene3D" id="3.30.470.20">
    <property type="entry name" value="ATP-grasp fold, B domain"/>
    <property type="match status" value="1"/>
</dbReference>
<dbReference type="InterPro" id="IPR004549">
    <property type="entry name" value="Acetyl_CoA_COase_biotin_COase"/>
</dbReference>
<dbReference type="EC" id="6.3.4.14" evidence="4 15"/>
<protein>
    <recommendedName>
        <fullName evidence="5 15">Biotin carboxylase</fullName>
        <ecNumber evidence="4 15">6.3.4.14</ecNumber>
    </recommendedName>
    <alternativeName>
        <fullName evidence="12 15">Acetyl-coenzyme A carboxylase biotin carboxylase subunit A</fullName>
    </alternativeName>
</protein>
<evidence type="ECO:0000256" key="1">
    <source>
        <dbReference type="ARBA" id="ARBA00003761"/>
    </source>
</evidence>
<evidence type="ECO:0000313" key="19">
    <source>
        <dbReference type="Proteomes" id="UP000243680"/>
    </source>
</evidence>
<comment type="function">
    <text evidence="1 15">This protein is a component of the acetyl coenzyme A carboxylase complex; first, biotin carboxylase catalyzes the carboxylation of the carrier protein and then the transcarboxylase transfers the carboxyl group to form malonyl-CoA.</text>
</comment>
<proteinExistence type="predicted"/>
<dbReference type="GO" id="GO:0046872">
    <property type="term" value="F:metal ion binding"/>
    <property type="evidence" value="ECO:0007669"/>
    <property type="project" value="UniProtKB-KW"/>
</dbReference>
<dbReference type="InterPro" id="IPR005479">
    <property type="entry name" value="CPAse_ATP-bd"/>
</dbReference>
<keyword evidence="9 14" id="KW-0067">ATP-binding</keyword>
<dbReference type="InterPro" id="IPR011054">
    <property type="entry name" value="Rudment_hybrid_motif"/>
</dbReference>
<dbReference type="EMBL" id="CP013422">
    <property type="protein sequence ID" value="AOJ77458.1"/>
    <property type="molecule type" value="Genomic_DNA"/>
</dbReference>
<dbReference type="PROSITE" id="PS50979">
    <property type="entry name" value="BC"/>
    <property type="match status" value="1"/>
</dbReference>
<evidence type="ECO:0000256" key="5">
    <source>
        <dbReference type="ARBA" id="ARBA00017242"/>
    </source>
</evidence>
<dbReference type="AlphaFoldDB" id="A0A1B4LJZ9"/>
<evidence type="ECO:0000256" key="13">
    <source>
        <dbReference type="ARBA" id="ARBA00048600"/>
    </source>
</evidence>
<comment type="pathway">
    <text evidence="2 15">Lipid metabolism; malonyl-CoA biosynthesis; malonyl-CoA from acetyl-CoA: step 1/1.</text>
</comment>
<dbReference type="PANTHER" id="PTHR48095:SF2">
    <property type="entry name" value="BIOTIN CARBOXYLASE, CHLOROPLASTIC"/>
    <property type="match status" value="1"/>
</dbReference>
<accession>A0A1B4LJZ9</accession>
<evidence type="ECO:0000259" key="17">
    <source>
        <dbReference type="PROSITE" id="PS50979"/>
    </source>
</evidence>
<evidence type="ECO:0000256" key="8">
    <source>
        <dbReference type="ARBA" id="ARBA00022741"/>
    </source>
</evidence>
<evidence type="ECO:0000256" key="11">
    <source>
        <dbReference type="ARBA" id="ARBA00023267"/>
    </source>
</evidence>
<sequence length="487" mass="52744">MSLATSSGTFYRPSRIRTVLVANRGEIAVRIIRAAHELGMRAVAVVSDADRDSLAARMADEAIHIGPSHAAKSYLNPAAILDAARRCGADAIHPGYGFLSENAAFAAQVEAAGLIFVGPDAHVIATMGDKARARETAQRAGVPTVPGSDGVVHSLEEAQAVAARIGYPLMIKAAAGGGGRGIRVAHDAAQLEAELPLAQREAQAAFGNGGVYLERFIARARHIEVQVLGDGRNVVHLFERECSLQRRRQKILEEAPSPSLTPAQRDALCESATRLAREVGYRSAGTLEYLYDDARGEFYFIEMNTRIQVEHPVTEAITGIDLVRETLRIADGEPLRFAQQDIAMRGAAIECRINAEDPLQDFRPNPGRIDTLVWPTGAGTRIDSLLYPGYVVPPFYDSLLAKLIVHDESRAAALQRLARALGELHVGGVKTTAPLHLALLADDDVRAGRYHTNFLEAWMPQWREAVTARARQHADTEADATRVGEAQ</sequence>
<dbReference type="PROSITE" id="PS00866">
    <property type="entry name" value="CPSASE_1"/>
    <property type="match status" value="1"/>
</dbReference>
<dbReference type="SUPFAM" id="SSF56059">
    <property type="entry name" value="Glutathione synthetase ATP-binding domain-like"/>
    <property type="match status" value="1"/>
</dbReference>
<keyword evidence="8 14" id="KW-0547">Nucleotide-binding</keyword>
<keyword evidence="7" id="KW-0479">Metal-binding</keyword>
<evidence type="ECO:0000313" key="18">
    <source>
        <dbReference type="EMBL" id="AOJ77458.1"/>
    </source>
</evidence>
<dbReference type="NCBIfam" id="NF009471">
    <property type="entry name" value="PRK12833.1"/>
    <property type="match status" value="1"/>
</dbReference>
<dbReference type="Pfam" id="PF02785">
    <property type="entry name" value="Biotin_carb_C"/>
    <property type="match status" value="1"/>
</dbReference>
<gene>
    <name evidence="18" type="ORF">WJ35_20350</name>
</gene>
<name>A0A1B4LJZ9_9BURK</name>
<dbReference type="SUPFAM" id="SSF51246">
    <property type="entry name" value="Rudiment single hybrid motif"/>
    <property type="match status" value="1"/>
</dbReference>
<keyword evidence="6 15" id="KW-0436">Ligase</keyword>
<evidence type="ECO:0000256" key="3">
    <source>
        <dbReference type="ARBA" id="ARBA00011750"/>
    </source>
</evidence>
<dbReference type="UniPathway" id="UPA00655">
    <property type="reaction ID" value="UER00711"/>
</dbReference>
<dbReference type="InterPro" id="IPR005481">
    <property type="entry name" value="BC-like_N"/>
</dbReference>
<comment type="catalytic activity">
    <reaction evidence="13 15">
        <text>N(6)-biotinyl-L-lysyl-[protein] + hydrogencarbonate + ATP = N(6)-carboxybiotinyl-L-lysyl-[protein] + ADP + phosphate + H(+)</text>
        <dbReference type="Rhea" id="RHEA:13501"/>
        <dbReference type="Rhea" id="RHEA-COMP:10505"/>
        <dbReference type="Rhea" id="RHEA-COMP:10506"/>
        <dbReference type="ChEBI" id="CHEBI:15378"/>
        <dbReference type="ChEBI" id="CHEBI:17544"/>
        <dbReference type="ChEBI" id="CHEBI:30616"/>
        <dbReference type="ChEBI" id="CHEBI:43474"/>
        <dbReference type="ChEBI" id="CHEBI:83144"/>
        <dbReference type="ChEBI" id="CHEBI:83145"/>
        <dbReference type="ChEBI" id="CHEBI:456216"/>
        <dbReference type="EC" id="6.3.4.14"/>
    </reaction>
</comment>
<evidence type="ECO:0000256" key="12">
    <source>
        <dbReference type="ARBA" id="ARBA00033786"/>
    </source>
</evidence>
<dbReference type="FunFam" id="3.30.1490.20:FF:000018">
    <property type="entry name" value="Biotin carboxylase"/>
    <property type="match status" value="1"/>
</dbReference>
<dbReference type="InterPro" id="IPR011761">
    <property type="entry name" value="ATP-grasp"/>
</dbReference>
<dbReference type="InterPro" id="IPR051602">
    <property type="entry name" value="ACC_Biotin_Carboxylase"/>
</dbReference>
<dbReference type="GO" id="GO:0004075">
    <property type="term" value="F:biotin carboxylase activity"/>
    <property type="evidence" value="ECO:0007669"/>
    <property type="project" value="UniProtKB-EC"/>
</dbReference>
<evidence type="ECO:0000256" key="2">
    <source>
        <dbReference type="ARBA" id="ARBA00004956"/>
    </source>
</evidence>
<reference evidence="18 19" key="1">
    <citation type="submission" date="2015-12" db="EMBL/GenBank/DDBJ databases">
        <title>Diversity of Burkholderia near neighbor genomes.</title>
        <authorList>
            <person name="Sahl J."/>
            <person name="Wagner D."/>
            <person name="Keim P."/>
        </authorList>
    </citation>
    <scope>NUCLEOTIDE SEQUENCE [LARGE SCALE GENOMIC DNA]</scope>
    <source>
        <strain evidence="18 19">MSMB0783</strain>
    </source>
</reference>
<dbReference type="SMART" id="SM00878">
    <property type="entry name" value="Biotin_carb_C"/>
    <property type="match status" value="1"/>
</dbReference>
<feature type="domain" description="ATP-grasp" evidence="16">
    <location>
        <begin position="134"/>
        <end position="331"/>
    </location>
</feature>
<dbReference type="Pfam" id="PF02786">
    <property type="entry name" value="CPSase_L_D2"/>
    <property type="match status" value="1"/>
</dbReference>
<dbReference type="FunFam" id="3.40.50.20:FF:000010">
    <property type="entry name" value="Propionyl-CoA carboxylase subunit alpha"/>
    <property type="match status" value="1"/>
</dbReference>
<dbReference type="GO" id="GO:0005524">
    <property type="term" value="F:ATP binding"/>
    <property type="evidence" value="ECO:0007669"/>
    <property type="project" value="UniProtKB-UniRule"/>
</dbReference>
<dbReference type="PANTHER" id="PTHR48095">
    <property type="entry name" value="PYRUVATE CARBOXYLASE SUBUNIT A"/>
    <property type="match status" value="1"/>
</dbReference>
<evidence type="ECO:0000256" key="6">
    <source>
        <dbReference type="ARBA" id="ARBA00022598"/>
    </source>
</evidence>
<dbReference type="PROSITE" id="PS00867">
    <property type="entry name" value="CPSASE_2"/>
    <property type="match status" value="1"/>
</dbReference>
<dbReference type="NCBIfam" id="TIGR00514">
    <property type="entry name" value="accC"/>
    <property type="match status" value="1"/>
</dbReference>